<dbReference type="InterPro" id="IPR036388">
    <property type="entry name" value="WH-like_DNA-bd_sf"/>
</dbReference>
<evidence type="ECO:0000313" key="3">
    <source>
        <dbReference type="Proteomes" id="UP001501771"/>
    </source>
</evidence>
<gene>
    <name evidence="2" type="ORF">GCM10009844_07220</name>
</gene>
<dbReference type="Gene3D" id="1.10.10.10">
    <property type="entry name" value="Winged helix-like DNA-binding domain superfamily/Winged helix DNA-binding domain"/>
    <property type="match status" value="1"/>
</dbReference>
<comment type="caution">
    <text evidence="2">The sequence shown here is derived from an EMBL/GenBank/DDBJ whole genome shotgun (WGS) entry which is preliminary data.</text>
</comment>
<proteinExistence type="predicted"/>
<dbReference type="InterPro" id="IPR016032">
    <property type="entry name" value="Sig_transdc_resp-reg_C-effctor"/>
</dbReference>
<dbReference type="Proteomes" id="UP001501771">
    <property type="component" value="Unassembled WGS sequence"/>
</dbReference>
<reference evidence="2 3" key="1">
    <citation type="journal article" date="2019" name="Int. J. Syst. Evol. Microbiol.">
        <title>The Global Catalogue of Microorganisms (GCM) 10K type strain sequencing project: providing services to taxonomists for standard genome sequencing and annotation.</title>
        <authorList>
            <consortium name="The Broad Institute Genomics Platform"/>
            <consortium name="The Broad Institute Genome Sequencing Center for Infectious Disease"/>
            <person name="Wu L."/>
            <person name="Ma J."/>
        </authorList>
    </citation>
    <scope>NUCLEOTIDE SEQUENCE [LARGE SCALE GENOMIC DNA]</scope>
    <source>
        <strain evidence="2 3">JCM 16022</strain>
    </source>
</reference>
<feature type="domain" description="HTH luxR-type" evidence="1">
    <location>
        <begin position="277"/>
        <end position="324"/>
    </location>
</feature>
<accession>A0ABN2Z9M6</accession>
<sequence>MPRRAPSSVMTALGFPPGVDRLYERLLKQSGRELVSVAQALLRSPEELLADLAPLIEHDVVRLEDSRVFVEDPSATVARLVAEQAGETARVRRRLDALSAAIPFLTAGAARPGPGEVHDVEPIDGEISSGGQPVALIAALIAQSKGDILWLRPDQWRIPREDQMLGVIRELVASGRRSRAIYPVRALHEAPETLRARAEVGEQIRVLPDLPTRMFIIGTTHAVLPEPMGFTDEPRSLVRQQGLVEALTLLFELMWERAAPVPELDRGEARPDLRRFLLQQLASGAQDEQVARTLGISLRTVRRRVADVLTELGADTRFQAGVEAARRGWL</sequence>
<dbReference type="RefSeq" id="WP_344147687.1">
    <property type="nucleotide sequence ID" value="NZ_BAAAQR010000001.1"/>
</dbReference>
<dbReference type="SUPFAM" id="SSF46894">
    <property type="entry name" value="C-terminal effector domain of the bipartite response regulators"/>
    <property type="match status" value="1"/>
</dbReference>
<organism evidence="2 3">
    <name type="scientific">Nocardioides koreensis</name>
    <dbReference type="NCBI Taxonomy" id="433651"/>
    <lineage>
        <taxon>Bacteria</taxon>
        <taxon>Bacillati</taxon>
        <taxon>Actinomycetota</taxon>
        <taxon>Actinomycetes</taxon>
        <taxon>Propionibacteriales</taxon>
        <taxon>Nocardioidaceae</taxon>
        <taxon>Nocardioides</taxon>
    </lineage>
</organism>
<name>A0ABN2Z9M6_9ACTN</name>
<dbReference type="EMBL" id="BAAAQR010000001">
    <property type="protein sequence ID" value="GAA2138871.1"/>
    <property type="molecule type" value="Genomic_DNA"/>
</dbReference>
<evidence type="ECO:0000259" key="1">
    <source>
        <dbReference type="SMART" id="SM00421"/>
    </source>
</evidence>
<dbReference type="SMART" id="SM00421">
    <property type="entry name" value="HTH_LUXR"/>
    <property type="match status" value="1"/>
</dbReference>
<dbReference type="InterPro" id="IPR000792">
    <property type="entry name" value="Tscrpt_reg_LuxR_C"/>
</dbReference>
<keyword evidence="3" id="KW-1185">Reference proteome</keyword>
<evidence type="ECO:0000313" key="2">
    <source>
        <dbReference type="EMBL" id="GAA2138871.1"/>
    </source>
</evidence>
<protein>
    <recommendedName>
        <fullName evidence="1">HTH luxR-type domain-containing protein</fullName>
    </recommendedName>
</protein>